<feature type="transmembrane region" description="Helical" evidence="1">
    <location>
        <begin position="84"/>
        <end position="102"/>
    </location>
</feature>
<feature type="transmembrane region" description="Helical" evidence="1">
    <location>
        <begin position="138"/>
        <end position="157"/>
    </location>
</feature>
<feature type="domain" description="Heparan-alpha-glucosaminide N-acetyltransferase catalytic" evidence="2">
    <location>
        <begin position="6"/>
        <end position="224"/>
    </location>
</feature>
<keyword evidence="1" id="KW-1133">Transmembrane helix</keyword>
<keyword evidence="1" id="KW-0472">Membrane</keyword>
<feature type="transmembrane region" description="Helical" evidence="1">
    <location>
        <begin position="224"/>
        <end position="241"/>
    </location>
</feature>
<evidence type="ECO:0000259" key="2">
    <source>
        <dbReference type="Pfam" id="PF07786"/>
    </source>
</evidence>
<protein>
    <submittedName>
        <fullName evidence="3">DUF1624 domain-containing protein</fullName>
    </submittedName>
</protein>
<evidence type="ECO:0000313" key="3">
    <source>
        <dbReference type="EMBL" id="HDR50194.1"/>
    </source>
</evidence>
<name>A0A831PI19_9BACT</name>
<feature type="transmembrane region" description="Helical" evidence="1">
    <location>
        <begin position="50"/>
        <end position="68"/>
    </location>
</feature>
<sequence>MAEFKRLISLDAFRGFTIAAMIMVNYPGTWSHVYPPLLHVDWHGITPTDLIFPFFIFIVGVSIALAYTKRLEAGVPKGPMYKKIVFRALKIFIVGILLWLFPKFDLDNIRYAGVLQRIAIVFLVSALLFLNSKWKTQAIVAAVILVGYWLAMVLIPTPGYGKPMLDPGTNLAAWIDSKLLPGYMWQKTWDPEGIFSTLPAIATGITGMLAGHLILGKMSQEKKVIYLFSFGFFAFAIGYWWDFVFPINKNIWTSSFVMVTSGLAAMVLAISMFFVDMQSRTRFTKVGIIFGSNAIAVYVLADVWGQLFYNIKFWGSSLNVHFMNMFESAGWSMKFGSLLYAVLFICFNFIPAWILFKKKIFIKL</sequence>
<feature type="transmembrane region" description="Helical" evidence="1">
    <location>
        <begin position="194"/>
        <end position="215"/>
    </location>
</feature>
<dbReference type="Pfam" id="PF07786">
    <property type="entry name" value="HGSNAT_cat"/>
    <property type="match status" value="1"/>
</dbReference>
<feature type="transmembrane region" description="Helical" evidence="1">
    <location>
        <begin position="12"/>
        <end position="30"/>
    </location>
</feature>
<reference evidence="3" key="1">
    <citation type="journal article" date="2020" name="mSystems">
        <title>Genome- and Community-Level Interaction Insights into Carbon Utilization and Element Cycling Functions of Hydrothermarchaeota in Hydrothermal Sediment.</title>
        <authorList>
            <person name="Zhou Z."/>
            <person name="Liu Y."/>
            <person name="Xu W."/>
            <person name="Pan J."/>
            <person name="Luo Z.H."/>
            <person name="Li M."/>
        </authorList>
    </citation>
    <scope>NUCLEOTIDE SEQUENCE [LARGE SCALE GENOMIC DNA]</scope>
    <source>
        <strain evidence="3">SpSt-1217</strain>
    </source>
</reference>
<proteinExistence type="predicted"/>
<dbReference type="EMBL" id="DSDK01000060">
    <property type="protein sequence ID" value="HDR50194.1"/>
    <property type="molecule type" value="Genomic_DNA"/>
</dbReference>
<dbReference type="PANTHER" id="PTHR31061:SF24">
    <property type="entry name" value="LD22376P"/>
    <property type="match status" value="1"/>
</dbReference>
<gene>
    <name evidence="3" type="ORF">ENN90_01040</name>
</gene>
<dbReference type="Proteomes" id="UP000886047">
    <property type="component" value="Unassembled WGS sequence"/>
</dbReference>
<dbReference type="AlphaFoldDB" id="A0A831PI19"/>
<dbReference type="InterPro" id="IPR012429">
    <property type="entry name" value="HGSNAT_cat"/>
</dbReference>
<organism evidence="3">
    <name type="scientific">Mariniphaga anaerophila</name>
    <dbReference type="NCBI Taxonomy" id="1484053"/>
    <lineage>
        <taxon>Bacteria</taxon>
        <taxon>Pseudomonadati</taxon>
        <taxon>Bacteroidota</taxon>
        <taxon>Bacteroidia</taxon>
        <taxon>Marinilabiliales</taxon>
        <taxon>Prolixibacteraceae</taxon>
        <taxon>Mariniphaga</taxon>
    </lineage>
</organism>
<feature type="transmembrane region" description="Helical" evidence="1">
    <location>
        <begin position="331"/>
        <end position="356"/>
    </location>
</feature>
<feature type="transmembrane region" description="Helical" evidence="1">
    <location>
        <begin position="253"/>
        <end position="275"/>
    </location>
</feature>
<evidence type="ECO:0000256" key="1">
    <source>
        <dbReference type="SAM" id="Phobius"/>
    </source>
</evidence>
<dbReference type="PANTHER" id="PTHR31061">
    <property type="entry name" value="LD22376P"/>
    <property type="match status" value="1"/>
</dbReference>
<comment type="caution">
    <text evidence="3">The sequence shown here is derived from an EMBL/GenBank/DDBJ whole genome shotgun (WGS) entry which is preliminary data.</text>
</comment>
<feature type="transmembrane region" description="Helical" evidence="1">
    <location>
        <begin position="114"/>
        <end position="131"/>
    </location>
</feature>
<feature type="transmembrane region" description="Helical" evidence="1">
    <location>
        <begin position="287"/>
        <end position="311"/>
    </location>
</feature>
<accession>A0A831PI19</accession>
<keyword evidence="1" id="KW-0812">Transmembrane</keyword>